<reference evidence="2 3" key="1">
    <citation type="submission" date="2017-10" db="EMBL/GenBank/DDBJ databases">
        <title>Genome announcement of Methylocella silvestris TVC from permafrost.</title>
        <authorList>
            <person name="Wang J."/>
            <person name="Geng K."/>
            <person name="Ul-Haque F."/>
            <person name="Crombie A.T."/>
            <person name="Street L.E."/>
            <person name="Wookey P.A."/>
            <person name="Murrell J.C."/>
            <person name="Pratscher J."/>
        </authorList>
    </citation>
    <scope>NUCLEOTIDE SEQUENCE [LARGE SCALE GENOMIC DNA]</scope>
    <source>
        <strain evidence="2 3">TVC</strain>
    </source>
</reference>
<dbReference type="CDD" id="cd00093">
    <property type="entry name" value="HTH_XRE"/>
    <property type="match status" value="1"/>
</dbReference>
<dbReference type="EMBL" id="PDZR01000007">
    <property type="protein sequence ID" value="PNG26437.1"/>
    <property type="molecule type" value="Genomic_DNA"/>
</dbReference>
<name>A0A2J7TI67_METSI</name>
<gene>
    <name evidence="2" type="ORF">CR492_08520</name>
</gene>
<feature type="domain" description="HTH cro/C1-type" evidence="1">
    <location>
        <begin position="7"/>
        <end position="60"/>
    </location>
</feature>
<protein>
    <submittedName>
        <fullName evidence="2">XRE family transcriptional regulator</fullName>
    </submittedName>
</protein>
<sequence length="72" mass="7744">MSPEQCRAARAWLGLSQDELASAAGVSNSTVRDYEAGRRTPISNNLKAIQAVLEKRGIAIIDGEPSGITFRK</sequence>
<dbReference type="OrthoDB" id="3782725at2"/>
<evidence type="ECO:0000313" key="2">
    <source>
        <dbReference type="EMBL" id="PNG26437.1"/>
    </source>
</evidence>
<evidence type="ECO:0000313" key="3">
    <source>
        <dbReference type="Proteomes" id="UP000236286"/>
    </source>
</evidence>
<dbReference type="InterPro" id="IPR001387">
    <property type="entry name" value="Cro/C1-type_HTH"/>
</dbReference>
<dbReference type="Pfam" id="PF01381">
    <property type="entry name" value="HTH_3"/>
    <property type="match status" value="1"/>
</dbReference>
<dbReference type="PROSITE" id="PS50943">
    <property type="entry name" value="HTH_CROC1"/>
    <property type="match status" value="1"/>
</dbReference>
<comment type="caution">
    <text evidence="2">The sequence shown here is derived from an EMBL/GenBank/DDBJ whole genome shotgun (WGS) entry which is preliminary data.</text>
</comment>
<dbReference type="Gene3D" id="1.10.260.40">
    <property type="entry name" value="lambda repressor-like DNA-binding domains"/>
    <property type="match status" value="1"/>
</dbReference>
<dbReference type="AlphaFoldDB" id="A0A2J7TI67"/>
<evidence type="ECO:0000259" key="1">
    <source>
        <dbReference type="PROSITE" id="PS50943"/>
    </source>
</evidence>
<organism evidence="2 3">
    <name type="scientific">Methylocella silvestris</name>
    <dbReference type="NCBI Taxonomy" id="199596"/>
    <lineage>
        <taxon>Bacteria</taxon>
        <taxon>Pseudomonadati</taxon>
        <taxon>Pseudomonadota</taxon>
        <taxon>Alphaproteobacteria</taxon>
        <taxon>Hyphomicrobiales</taxon>
        <taxon>Beijerinckiaceae</taxon>
        <taxon>Methylocella</taxon>
    </lineage>
</organism>
<proteinExistence type="predicted"/>
<accession>A0A2J7TI67</accession>
<dbReference type="SUPFAM" id="SSF47413">
    <property type="entry name" value="lambda repressor-like DNA-binding domains"/>
    <property type="match status" value="1"/>
</dbReference>
<dbReference type="Proteomes" id="UP000236286">
    <property type="component" value="Unassembled WGS sequence"/>
</dbReference>
<dbReference type="GO" id="GO:0003677">
    <property type="term" value="F:DNA binding"/>
    <property type="evidence" value="ECO:0007669"/>
    <property type="project" value="InterPro"/>
</dbReference>
<dbReference type="SMART" id="SM00530">
    <property type="entry name" value="HTH_XRE"/>
    <property type="match status" value="1"/>
</dbReference>
<dbReference type="InterPro" id="IPR010982">
    <property type="entry name" value="Lambda_DNA-bd_dom_sf"/>
</dbReference>